<keyword evidence="3 7" id="KW-0547">Nucleotide-binding</keyword>
<gene>
    <name evidence="7" type="primary">aspS</name>
    <name evidence="9" type="ORF">BN488_00931</name>
</gene>
<dbReference type="EMBL" id="CBBD010000026">
    <property type="protein sequence ID" value="CDA09878.1"/>
    <property type="molecule type" value="Genomic_DNA"/>
</dbReference>
<evidence type="ECO:0000256" key="1">
    <source>
        <dbReference type="ARBA" id="ARBA00006303"/>
    </source>
</evidence>
<dbReference type="InterPro" id="IPR002312">
    <property type="entry name" value="Asp/Asn-tRNA-synth_IIb"/>
</dbReference>
<evidence type="ECO:0000256" key="4">
    <source>
        <dbReference type="ARBA" id="ARBA00022840"/>
    </source>
</evidence>
<comment type="catalytic activity">
    <reaction evidence="7">
        <text>tRNA(Asp) + L-aspartate + ATP = L-aspartyl-tRNA(Asp) + AMP + diphosphate</text>
        <dbReference type="Rhea" id="RHEA:19649"/>
        <dbReference type="Rhea" id="RHEA-COMP:9660"/>
        <dbReference type="Rhea" id="RHEA-COMP:9678"/>
        <dbReference type="ChEBI" id="CHEBI:29991"/>
        <dbReference type="ChEBI" id="CHEBI:30616"/>
        <dbReference type="ChEBI" id="CHEBI:33019"/>
        <dbReference type="ChEBI" id="CHEBI:78442"/>
        <dbReference type="ChEBI" id="CHEBI:78516"/>
        <dbReference type="ChEBI" id="CHEBI:456215"/>
        <dbReference type="EC" id="6.1.1.12"/>
    </reaction>
</comment>
<dbReference type="GO" id="GO:0004815">
    <property type="term" value="F:aspartate-tRNA ligase activity"/>
    <property type="evidence" value="ECO:0007669"/>
    <property type="project" value="UniProtKB-UniRule"/>
</dbReference>
<dbReference type="NCBIfam" id="NF001750">
    <property type="entry name" value="PRK00476.1"/>
    <property type="match status" value="1"/>
</dbReference>
<dbReference type="RefSeq" id="WP_022071276.1">
    <property type="nucleotide sequence ID" value="NZ_HF999321.1"/>
</dbReference>
<feature type="binding site" evidence="7">
    <location>
        <position position="489"/>
    </location>
    <ligand>
        <name>ATP</name>
        <dbReference type="ChEBI" id="CHEBI:30616"/>
    </ligand>
</feature>
<comment type="caution">
    <text evidence="7">Lacks conserved residue(s) required for the propagation of feature annotation.</text>
</comment>
<feature type="binding site" evidence="7">
    <location>
        <begin position="541"/>
        <end position="544"/>
    </location>
    <ligand>
        <name>ATP</name>
        <dbReference type="ChEBI" id="CHEBI:30616"/>
    </ligand>
</feature>
<feature type="binding site" evidence="7">
    <location>
        <begin position="225"/>
        <end position="227"/>
    </location>
    <ligand>
        <name>ATP</name>
        <dbReference type="ChEBI" id="CHEBI:30616"/>
    </ligand>
</feature>
<dbReference type="PANTHER" id="PTHR22594:SF5">
    <property type="entry name" value="ASPARTATE--TRNA LIGASE, MITOCHONDRIAL"/>
    <property type="match status" value="1"/>
</dbReference>
<protein>
    <recommendedName>
        <fullName evidence="7">Aspartate--tRNA ligase</fullName>
        <ecNumber evidence="7">6.1.1.12</ecNumber>
    </recommendedName>
    <alternativeName>
        <fullName evidence="7">Aspartyl-tRNA synthetase</fullName>
        <shortName evidence="7">AspRS</shortName>
    </alternativeName>
</protein>
<evidence type="ECO:0000313" key="10">
    <source>
        <dbReference type="Proteomes" id="UP000017980"/>
    </source>
</evidence>
<evidence type="ECO:0000256" key="6">
    <source>
        <dbReference type="ARBA" id="ARBA00023146"/>
    </source>
</evidence>
<organism evidence="9 10">
    <name type="scientific">Intestinibacter bartlettii CAG:1329</name>
    <dbReference type="NCBI Taxonomy" id="1263063"/>
    <lineage>
        <taxon>Bacteria</taxon>
        <taxon>Bacillati</taxon>
        <taxon>Bacillota</taxon>
        <taxon>Clostridia</taxon>
        <taxon>Peptostreptococcales</taxon>
        <taxon>Peptostreptococcaceae</taxon>
        <taxon>Intestinibacter</taxon>
    </lineage>
</organism>
<keyword evidence="2 7" id="KW-0436">Ligase</keyword>
<comment type="caution">
    <text evidence="9">The sequence shown here is derived from an EMBL/GenBank/DDBJ whole genome shotgun (WGS) entry which is preliminary data.</text>
</comment>
<feature type="binding site" evidence="7">
    <location>
        <position position="225"/>
    </location>
    <ligand>
        <name>L-aspartate</name>
        <dbReference type="ChEBI" id="CHEBI:29991"/>
    </ligand>
</feature>
<proteinExistence type="inferred from homology"/>
<dbReference type="InterPro" id="IPR047090">
    <property type="entry name" value="AspRS_core"/>
</dbReference>
<dbReference type="Pfam" id="PF00152">
    <property type="entry name" value="tRNA-synt_2"/>
    <property type="match status" value="1"/>
</dbReference>
<feature type="region of interest" description="Aspartate" evidence="7">
    <location>
        <begin position="203"/>
        <end position="206"/>
    </location>
</feature>
<dbReference type="GO" id="GO:0003676">
    <property type="term" value="F:nucleic acid binding"/>
    <property type="evidence" value="ECO:0007669"/>
    <property type="project" value="InterPro"/>
</dbReference>
<dbReference type="SUPFAM" id="SSF50249">
    <property type="entry name" value="Nucleic acid-binding proteins"/>
    <property type="match status" value="1"/>
</dbReference>
<dbReference type="InterPro" id="IPR004524">
    <property type="entry name" value="Asp-tRNA-ligase_1"/>
</dbReference>
<dbReference type="SUPFAM" id="SSF55261">
    <property type="entry name" value="GAD domain-like"/>
    <property type="match status" value="1"/>
</dbReference>
<sequence>METLKGLKRTHYCGDLRMDNVGQEVILNGWVQKKRNLGGLVFVDLRDIRGISQIIFDADVNKDAFEKAEKLGSEYVIAVKGIVRERQSKNPNMATGDIEISATELRVLSKSQTPPIYIKDDDNVSEDKRLKYRFLDLRKPSMQNNLIMRSKVAQIVRQYLSENNFLEIETPFLIKPSPEGARDYLVPSRVNPGKFYALPQSPQLFKQILMVSGMDRYFQIVKCFRDEDLRADRQPEFTQIDCEMSFVDENDVMTMMENMIGRIFKEIHNIDIQLPLKRITYKEAMDRFGSDKPDTRFAMELTDLSDLVKDCGFGVFSSAANAANSSVRAINAIGGADAFSKKGMKKLEEHAKTYKAKGLAWIKVTEEGIDSPIAKFFTEDEIKAILDRMDAKAGDLILFVADKNKVVYDALGQLRLEVARKMDLIDKNKYNLLWVTEFPLFEEDEETGRMIAMHHPFTCPLDEDIDKLDQEDKTQLRAKAYDMVLNGYELGGGSVRISDEEVQEKMFKALGMSQETANDKFGYLLEAFKYGVPPHAGLAFGFDRLMMLLTGADNIREVIAFPKNQNAICPMTNAPGLPEEGQLEELSIKVDLEEQE</sequence>
<dbReference type="Gene3D" id="3.30.930.10">
    <property type="entry name" value="Bira Bifunctional Protein, Domain 2"/>
    <property type="match status" value="1"/>
</dbReference>
<keyword evidence="7" id="KW-0963">Cytoplasm</keyword>
<dbReference type="PANTHER" id="PTHR22594">
    <property type="entry name" value="ASPARTYL/LYSYL-TRNA SYNTHETASE"/>
    <property type="match status" value="1"/>
</dbReference>
<feature type="binding site" evidence="7">
    <location>
        <position position="454"/>
    </location>
    <ligand>
        <name>L-aspartate</name>
        <dbReference type="ChEBI" id="CHEBI:29991"/>
    </ligand>
</feature>
<keyword evidence="4 7" id="KW-0067">ATP-binding</keyword>
<dbReference type="EC" id="6.1.1.12" evidence="7"/>
<keyword evidence="6 7" id="KW-0030">Aminoacyl-tRNA synthetase</keyword>
<evidence type="ECO:0000256" key="7">
    <source>
        <dbReference type="HAMAP-Rule" id="MF_00044"/>
    </source>
</evidence>
<dbReference type="InterPro" id="IPR004115">
    <property type="entry name" value="GAD-like_sf"/>
</dbReference>
<dbReference type="InterPro" id="IPR004365">
    <property type="entry name" value="NA-bd_OB_tRNA"/>
</dbReference>
<dbReference type="PROSITE" id="PS50862">
    <property type="entry name" value="AA_TRNA_LIGASE_II"/>
    <property type="match status" value="1"/>
</dbReference>
<dbReference type="CDD" id="cd00777">
    <property type="entry name" value="AspRS_core"/>
    <property type="match status" value="1"/>
</dbReference>
<dbReference type="InterPro" id="IPR012340">
    <property type="entry name" value="NA-bd_OB-fold"/>
</dbReference>
<dbReference type="GO" id="GO:0140096">
    <property type="term" value="F:catalytic activity, acting on a protein"/>
    <property type="evidence" value="ECO:0007669"/>
    <property type="project" value="UniProtKB-ARBA"/>
</dbReference>
<dbReference type="InterPro" id="IPR047089">
    <property type="entry name" value="Asp-tRNA-ligase_1_N"/>
</dbReference>
<dbReference type="Pfam" id="PF01336">
    <property type="entry name" value="tRNA_anti-codon"/>
    <property type="match status" value="1"/>
</dbReference>
<feature type="binding site" evidence="7">
    <location>
        <position position="496"/>
    </location>
    <ligand>
        <name>L-aspartate</name>
        <dbReference type="ChEBI" id="CHEBI:29991"/>
    </ligand>
</feature>
<dbReference type="GO" id="GO:0006422">
    <property type="term" value="P:aspartyl-tRNA aminoacylation"/>
    <property type="evidence" value="ECO:0007669"/>
    <property type="project" value="UniProtKB-UniRule"/>
</dbReference>
<name>R5X2B7_9FIRM</name>
<dbReference type="InterPro" id="IPR004364">
    <property type="entry name" value="Aa-tRNA-synt_II"/>
</dbReference>
<evidence type="ECO:0000256" key="2">
    <source>
        <dbReference type="ARBA" id="ARBA00022598"/>
    </source>
</evidence>
<dbReference type="GO" id="GO:0016740">
    <property type="term" value="F:transferase activity"/>
    <property type="evidence" value="ECO:0007669"/>
    <property type="project" value="UniProtKB-ARBA"/>
</dbReference>
<dbReference type="HAMAP" id="MF_00044">
    <property type="entry name" value="Asp_tRNA_synth_type1"/>
    <property type="match status" value="1"/>
</dbReference>
<dbReference type="Pfam" id="PF02938">
    <property type="entry name" value="GAD"/>
    <property type="match status" value="1"/>
</dbReference>
<dbReference type="GO" id="GO:0005737">
    <property type="term" value="C:cytoplasm"/>
    <property type="evidence" value="ECO:0007669"/>
    <property type="project" value="UniProtKB-SubCell"/>
</dbReference>
<comment type="subcellular location">
    <subcellularLocation>
        <location evidence="7">Cytoplasm</location>
    </subcellularLocation>
</comment>
<dbReference type="InterPro" id="IPR029351">
    <property type="entry name" value="GAD_dom"/>
</dbReference>
<reference evidence="9" key="1">
    <citation type="submission" date="2012-11" db="EMBL/GenBank/DDBJ databases">
        <title>Dependencies among metagenomic species, viruses, plasmids and units of genetic variation.</title>
        <authorList>
            <person name="Nielsen H.B."/>
            <person name="Almeida M."/>
            <person name="Juncker A.S."/>
            <person name="Rasmussen S."/>
            <person name="Li J."/>
            <person name="Sunagawa S."/>
            <person name="Plichta D."/>
            <person name="Gautier L."/>
            <person name="Le Chatelier E."/>
            <person name="Peletier E."/>
            <person name="Bonde I."/>
            <person name="Nielsen T."/>
            <person name="Manichanh C."/>
            <person name="Arumugam M."/>
            <person name="Batto J."/>
            <person name="Santos M.B.Q.D."/>
            <person name="Blom N."/>
            <person name="Borruel N."/>
            <person name="Burgdorf K.S."/>
            <person name="Boumezbeur F."/>
            <person name="Casellas F."/>
            <person name="Dore J."/>
            <person name="Guarner F."/>
            <person name="Hansen T."/>
            <person name="Hildebrand F."/>
            <person name="Kaas R.S."/>
            <person name="Kennedy S."/>
            <person name="Kristiansen K."/>
            <person name="Kultima J.R."/>
            <person name="Leonard P."/>
            <person name="Levenez F."/>
            <person name="Lund O."/>
            <person name="Moumen B."/>
            <person name="Le Paslier D."/>
            <person name="Pons N."/>
            <person name="Pedersen O."/>
            <person name="Prifti E."/>
            <person name="Qin J."/>
            <person name="Raes J."/>
            <person name="Tap J."/>
            <person name="Tims S."/>
            <person name="Ussery D.W."/>
            <person name="Yamada T."/>
            <person name="MetaHit consortium"/>
            <person name="Renault P."/>
            <person name="Sicheritz-Ponten T."/>
            <person name="Bork P."/>
            <person name="Wang J."/>
            <person name="Brunak S."/>
            <person name="Ehrlich S.D."/>
        </authorList>
    </citation>
    <scope>NUCLEOTIDE SEQUENCE [LARGE SCALE GENOMIC DNA]</scope>
</reference>
<dbReference type="Gene3D" id="2.40.50.140">
    <property type="entry name" value="Nucleic acid-binding proteins"/>
    <property type="match status" value="1"/>
</dbReference>
<evidence type="ECO:0000256" key="3">
    <source>
        <dbReference type="ARBA" id="ARBA00022741"/>
    </source>
</evidence>
<dbReference type="InterPro" id="IPR006195">
    <property type="entry name" value="aa-tRNA-synth_II"/>
</dbReference>
<comment type="function">
    <text evidence="7">Catalyzes the attachment of L-aspartate to tRNA(Asp) in a two-step reaction: L-aspartate is first activated by ATP to form Asp-AMP and then transferred to the acceptor end of tRNA(Asp).</text>
</comment>
<evidence type="ECO:0000259" key="8">
    <source>
        <dbReference type="PROSITE" id="PS50862"/>
    </source>
</evidence>
<accession>R5X2B7</accession>
<dbReference type="SUPFAM" id="SSF55681">
    <property type="entry name" value="Class II aaRS and biotin synthetases"/>
    <property type="match status" value="1"/>
</dbReference>
<comment type="similarity">
    <text evidence="1 7">Belongs to the class-II aminoacyl-tRNA synthetase family. Type 1 subfamily.</text>
</comment>
<dbReference type="AlphaFoldDB" id="R5X2B7"/>
<dbReference type="Gene3D" id="3.30.1360.30">
    <property type="entry name" value="GAD-like domain"/>
    <property type="match status" value="1"/>
</dbReference>
<evidence type="ECO:0000313" key="9">
    <source>
        <dbReference type="EMBL" id="CDA09878.1"/>
    </source>
</evidence>
<feature type="binding site" evidence="7">
    <location>
        <position position="234"/>
    </location>
    <ligand>
        <name>ATP</name>
        <dbReference type="ChEBI" id="CHEBI:30616"/>
    </ligand>
</feature>
<dbReference type="CDD" id="cd04317">
    <property type="entry name" value="EcAspRS_like_N"/>
    <property type="match status" value="1"/>
</dbReference>
<evidence type="ECO:0000256" key="5">
    <source>
        <dbReference type="ARBA" id="ARBA00022917"/>
    </source>
</evidence>
<keyword evidence="5 7" id="KW-0648">Protein biosynthesis</keyword>
<dbReference type="GO" id="GO:0005524">
    <property type="term" value="F:ATP binding"/>
    <property type="evidence" value="ECO:0007669"/>
    <property type="project" value="UniProtKB-UniRule"/>
</dbReference>
<feature type="binding site" evidence="7">
    <location>
        <position position="179"/>
    </location>
    <ligand>
        <name>L-aspartate</name>
        <dbReference type="ChEBI" id="CHEBI:29991"/>
    </ligand>
</feature>
<comment type="subunit">
    <text evidence="7">Homodimer.</text>
</comment>
<dbReference type="NCBIfam" id="TIGR00459">
    <property type="entry name" value="aspS_bact"/>
    <property type="match status" value="1"/>
</dbReference>
<dbReference type="Proteomes" id="UP000017980">
    <property type="component" value="Unassembled WGS sequence"/>
</dbReference>
<dbReference type="PRINTS" id="PR01042">
    <property type="entry name" value="TRNASYNTHASP"/>
</dbReference>
<dbReference type="InterPro" id="IPR045864">
    <property type="entry name" value="aa-tRNA-synth_II/BPL/LPL"/>
</dbReference>
<feature type="domain" description="Aminoacyl-transfer RNA synthetases class-II family profile" evidence="8">
    <location>
        <begin position="148"/>
        <end position="570"/>
    </location>
</feature>